<organism evidence="3">
    <name type="scientific">Harpegnathos saltator</name>
    <name type="common">Jerdon's jumping ant</name>
    <dbReference type="NCBI Taxonomy" id="610380"/>
    <lineage>
        <taxon>Eukaryota</taxon>
        <taxon>Metazoa</taxon>
        <taxon>Ecdysozoa</taxon>
        <taxon>Arthropoda</taxon>
        <taxon>Hexapoda</taxon>
        <taxon>Insecta</taxon>
        <taxon>Pterygota</taxon>
        <taxon>Neoptera</taxon>
        <taxon>Endopterygota</taxon>
        <taxon>Hymenoptera</taxon>
        <taxon>Apocrita</taxon>
        <taxon>Aculeata</taxon>
        <taxon>Formicoidea</taxon>
        <taxon>Formicidae</taxon>
        <taxon>Ponerinae</taxon>
        <taxon>Ponerini</taxon>
        <taxon>Harpegnathos</taxon>
    </lineage>
</organism>
<evidence type="ECO:0000313" key="3">
    <source>
        <dbReference type="Proteomes" id="UP000008237"/>
    </source>
</evidence>
<proteinExistence type="predicted"/>
<evidence type="ECO:0000256" key="1">
    <source>
        <dbReference type="SAM" id="MobiDB-lite"/>
    </source>
</evidence>
<evidence type="ECO:0000313" key="2">
    <source>
        <dbReference type="EMBL" id="EFN85704.1"/>
    </source>
</evidence>
<feature type="non-terminal residue" evidence="2">
    <location>
        <position position="1"/>
    </location>
</feature>
<feature type="compositionally biased region" description="Polar residues" evidence="1">
    <location>
        <begin position="8"/>
        <end position="24"/>
    </location>
</feature>
<dbReference type="AlphaFoldDB" id="E2BF26"/>
<protein>
    <submittedName>
        <fullName evidence="2">Uncharacterized protein</fullName>
    </submittedName>
</protein>
<dbReference type="EMBL" id="GL447910">
    <property type="protein sequence ID" value="EFN85704.1"/>
    <property type="molecule type" value="Genomic_DNA"/>
</dbReference>
<dbReference type="InParanoid" id="E2BF26"/>
<reference evidence="2 3" key="1">
    <citation type="journal article" date="2010" name="Science">
        <title>Genomic comparison of the ants Camponotus floridanus and Harpegnathos saltator.</title>
        <authorList>
            <person name="Bonasio R."/>
            <person name="Zhang G."/>
            <person name="Ye C."/>
            <person name="Mutti N.S."/>
            <person name="Fang X."/>
            <person name="Qin N."/>
            <person name="Donahue G."/>
            <person name="Yang P."/>
            <person name="Li Q."/>
            <person name="Li C."/>
            <person name="Zhang P."/>
            <person name="Huang Z."/>
            <person name="Berger S.L."/>
            <person name="Reinberg D."/>
            <person name="Wang J."/>
            <person name="Liebig J."/>
        </authorList>
    </citation>
    <scope>NUCLEOTIDE SEQUENCE [LARGE SCALE GENOMIC DNA]</scope>
    <source>
        <strain evidence="2 3">R22 G/1</strain>
    </source>
</reference>
<accession>E2BF26</accession>
<dbReference type="Proteomes" id="UP000008237">
    <property type="component" value="Unassembled WGS sequence"/>
</dbReference>
<feature type="region of interest" description="Disordered" evidence="1">
    <location>
        <begin position="1"/>
        <end position="24"/>
    </location>
</feature>
<keyword evidence="3" id="KW-1185">Reference proteome</keyword>
<feature type="non-terminal residue" evidence="2">
    <location>
        <position position="24"/>
    </location>
</feature>
<sequence length="24" mass="2632">YYTPANAIGNTEGEQVHSNTHTQV</sequence>
<gene>
    <name evidence="2" type="ORF">EAI_10517</name>
</gene>
<name>E2BF26_HARSA</name>